<dbReference type="Gene3D" id="1.10.10.10">
    <property type="entry name" value="Winged helix-like DNA-binding domain superfamily/Winged helix DNA-binding domain"/>
    <property type="match status" value="1"/>
</dbReference>
<dbReference type="Proteomes" id="UP000664779">
    <property type="component" value="Unassembled WGS sequence"/>
</dbReference>
<dbReference type="GO" id="GO:0003700">
    <property type="term" value="F:DNA-binding transcription factor activity"/>
    <property type="evidence" value="ECO:0007669"/>
    <property type="project" value="TreeGrafter"/>
</dbReference>
<dbReference type="PANTHER" id="PTHR33221">
    <property type="entry name" value="WINGED HELIX-TURN-HELIX TRANSCRIPTIONAL REGULATOR, RRF2 FAMILY"/>
    <property type="match status" value="1"/>
</dbReference>
<dbReference type="InterPro" id="IPR036390">
    <property type="entry name" value="WH_DNA-bd_sf"/>
</dbReference>
<sequence length="159" mass="17244">MRRDSRLSRTLHLLLHMERFAQPATSEHLAGMLQTNPVVVRRMMQGLKAAGLVQAARGHGGGWTLGRPLVEITLLNVHEALGSTVVFNIGLSEDDPKCLVEQAVKARLSDAMEAAEKELLDRFAGITLAEISQDFEERMQGLGLDAALPPICQPPAAKG</sequence>
<dbReference type="AlphaFoldDB" id="A0A939J908"/>
<organism evidence="1 2">
    <name type="scientific">Roseibium limicola</name>
    <dbReference type="NCBI Taxonomy" id="2816037"/>
    <lineage>
        <taxon>Bacteria</taxon>
        <taxon>Pseudomonadati</taxon>
        <taxon>Pseudomonadota</taxon>
        <taxon>Alphaproteobacteria</taxon>
        <taxon>Hyphomicrobiales</taxon>
        <taxon>Stappiaceae</taxon>
        <taxon>Roseibium</taxon>
    </lineage>
</organism>
<keyword evidence="2" id="KW-1185">Reference proteome</keyword>
<dbReference type="GO" id="GO:0005829">
    <property type="term" value="C:cytosol"/>
    <property type="evidence" value="ECO:0007669"/>
    <property type="project" value="TreeGrafter"/>
</dbReference>
<dbReference type="EMBL" id="JAFLNF010000002">
    <property type="protein sequence ID" value="MBO0344903.1"/>
    <property type="molecule type" value="Genomic_DNA"/>
</dbReference>
<dbReference type="SUPFAM" id="SSF46785">
    <property type="entry name" value="Winged helix' DNA-binding domain"/>
    <property type="match status" value="1"/>
</dbReference>
<name>A0A939J908_9HYPH</name>
<comment type="caution">
    <text evidence="1">The sequence shown here is derived from an EMBL/GenBank/DDBJ whole genome shotgun (WGS) entry which is preliminary data.</text>
</comment>
<dbReference type="InterPro" id="IPR036388">
    <property type="entry name" value="WH-like_DNA-bd_sf"/>
</dbReference>
<accession>A0A939J908</accession>
<reference evidence="1" key="1">
    <citation type="submission" date="2021-03" db="EMBL/GenBank/DDBJ databases">
        <title>Roseibium sp. CAU 1637 isolated from Incheon.</title>
        <authorList>
            <person name="Kim W."/>
        </authorList>
    </citation>
    <scope>NUCLEOTIDE SEQUENCE</scope>
    <source>
        <strain evidence="1">CAU 1637</strain>
    </source>
</reference>
<dbReference type="InterPro" id="IPR000944">
    <property type="entry name" value="Tscrpt_reg_Rrf2"/>
</dbReference>
<proteinExistence type="predicted"/>
<dbReference type="Pfam" id="PF02082">
    <property type="entry name" value="Rrf2"/>
    <property type="match status" value="1"/>
</dbReference>
<evidence type="ECO:0000313" key="1">
    <source>
        <dbReference type="EMBL" id="MBO0344903.1"/>
    </source>
</evidence>
<protein>
    <submittedName>
        <fullName evidence="1">Rrf2 family transcriptional regulator</fullName>
    </submittedName>
</protein>
<evidence type="ECO:0000313" key="2">
    <source>
        <dbReference type="Proteomes" id="UP000664779"/>
    </source>
</evidence>
<dbReference type="PROSITE" id="PS51197">
    <property type="entry name" value="HTH_RRF2_2"/>
    <property type="match status" value="1"/>
</dbReference>
<dbReference type="PANTHER" id="PTHR33221:SF15">
    <property type="entry name" value="HTH-TYPE TRANSCRIPTIONAL REGULATOR YWGB-RELATED"/>
    <property type="match status" value="1"/>
</dbReference>
<gene>
    <name evidence="1" type="ORF">J0X15_06725</name>
</gene>
<dbReference type="RefSeq" id="WP_206939098.1">
    <property type="nucleotide sequence ID" value="NZ_JAFLNF010000002.1"/>
</dbReference>